<dbReference type="PROSITE" id="PS00463">
    <property type="entry name" value="ZN2_CY6_FUNGAL_1"/>
    <property type="match status" value="1"/>
</dbReference>
<evidence type="ECO:0000256" key="4">
    <source>
        <dbReference type="ARBA" id="ARBA00023125"/>
    </source>
</evidence>
<dbReference type="EMBL" id="KK033786">
    <property type="protein sequence ID" value="EXL65007.1"/>
    <property type="molecule type" value="Genomic_DNA"/>
</dbReference>
<evidence type="ECO:0000259" key="8">
    <source>
        <dbReference type="PROSITE" id="PS50048"/>
    </source>
</evidence>
<organism evidence="9">
    <name type="scientific">Fusarium oxysporum f. sp. conglutinans race 2 54008</name>
    <dbReference type="NCBI Taxonomy" id="1089457"/>
    <lineage>
        <taxon>Eukaryota</taxon>
        <taxon>Fungi</taxon>
        <taxon>Dikarya</taxon>
        <taxon>Ascomycota</taxon>
        <taxon>Pezizomycotina</taxon>
        <taxon>Sordariomycetes</taxon>
        <taxon>Hypocreomycetidae</taxon>
        <taxon>Hypocreales</taxon>
        <taxon>Nectriaceae</taxon>
        <taxon>Fusarium</taxon>
        <taxon>Fusarium oxysporum species complex</taxon>
    </lineage>
</organism>
<evidence type="ECO:0000256" key="6">
    <source>
        <dbReference type="ARBA" id="ARBA00023242"/>
    </source>
</evidence>
<feature type="region of interest" description="Disordered" evidence="7">
    <location>
        <begin position="43"/>
        <end position="69"/>
    </location>
</feature>
<reference evidence="9" key="1">
    <citation type="submission" date="2011-11" db="EMBL/GenBank/DDBJ databases">
        <title>The Genome Sequence of Fusarium oxysporum PHW808.</title>
        <authorList>
            <consortium name="The Broad Institute Genome Sequencing Platform"/>
            <person name="Ma L.-J."/>
            <person name="Gale L.R."/>
            <person name="Schwartz D.C."/>
            <person name="Zhou S."/>
            <person name="Corby-Kistler H."/>
            <person name="Young S.K."/>
            <person name="Zeng Q."/>
            <person name="Gargeya S."/>
            <person name="Fitzgerald M."/>
            <person name="Haas B."/>
            <person name="Abouelleil A."/>
            <person name="Alvarado L."/>
            <person name="Arachchi H.M."/>
            <person name="Berlin A."/>
            <person name="Brown A."/>
            <person name="Chapman S.B."/>
            <person name="Chen Z."/>
            <person name="Dunbar C."/>
            <person name="Freedman E."/>
            <person name="Gearin G."/>
            <person name="Goldberg J."/>
            <person name="Griggs A."/>
            <person name="Gujja S."/>
            <person name="Heiman D."/>
            <person name="Howarth C."/>
            <person name="Larson L."/>
            <person name="Lui A."/>
            <person name="MacDonald P.J.P."/>
            <person name="Montmayeur A."/>
            <person name="Murphy C."/>
            <person name="Neiman D."/>
            <person name="Pearson M."/>
            <person name="Priest M."/>
            <person name="Roberts A."/>
            <person name="Saif S."/>
            <person name="Shea T."/>
            <person name="Shenoy N."/>
            <person name="Sisk P."/>
            <person name="Stolte C."/>
            <person name="Sykes S."/>
            <person name="Wortman J."/>
            <person name="Nusbaum C."/>
            <person name="Birren B."/>
        </authorList>
    </citation>
    <scope>NUCLEOTIDE SEQUENCE [LARGE SCALE GENOMIC DNA]</scope>
    <source>
        <strain evidence="9">54008</strain>
    </source>
</reference>
<dbReference type="HOGENOM" id="CLU_011409_12_2_1"/>
<keyword evidence="5" id="KW-0804">Transcription</keyword>
<dbReference type="CDD" id="cd00067">
    <property type="entry name" value="GAL4"/>
    <property type="match status" value="1"/>
</dbReference>
<dbReference type="Proteomes" id="UP000030676">
    <property type="component" value="Unassembled WGS sequence"/>
</dbReference>
<evidence type="ECO:0000256" key="3">
    <source>
        <dbReference type="ARBA" id="ARBA00023015"/>
    </source>
</evidence>
<evidence type="ECO:0000256" key="7">
    <source>
        <dbReference type="SAM" id="MobiDB-lite"/>
    </source>
</evidence>
<evidence type="ECO:0000256" key="2">
    <source>
        <dbReference type="ARBA" id="ARBA00022833"/>
    </source>
</evidence>
<dbReference type="GO" id="GO:0003677">
    <property type="term" value="F:DNA binding"/>
    <property type="evidence" value="ECO:0007669"/>
    <property type="project" value="UniProtKB-KW"/>
</dbReference>
<dbReference type="PANTHER" id="PTHR36206">
    <property type="entry name" value="ASPERCRYPTIN BIOSYNTHESIS CLUSTER-SPECIFIC TRANSCRIPTION REGULATOR ATNN-RELATED"/>
    <property type="match status" value="1"/>
</dbReference>
<accession>X0GN00</accession>
<dbReference type="InterPro" id="IPR036864">
    <property type="entry name" value="Zn2-C6_fun-type_DNA-bd_sf"/>
</dbReference>
<keyword evidence="6" id="KW-0539">Nucleus</keyword>
<reference evidence="9" key="2">
    <citation type="submission" date="2014-03" db="EMBL/GenBank/DDBJ databases">
        <title>The Genome Annotation of Fusarium oxysporum PHW808.</title>
        <authorList>
            <consortium name="The Broad Institute Genomics Platform"/>
            <person name="Ma L.-J."/>
            <person name="Corby-Kistler H."/>
            <person name="Broz K."/>
            <person name="Gale L.R."/>
            <person name="Jonkers W."/>
            <person name="O'Donnell K."/>
            <person name="Ploetz R."/>
            <person name="Steinberg C."/>
            <person name="Schwartz D.C."/>
            <person name="VanEtten H."/>
            <person name="Zhou S."/>
            <person name="Young S.K."/>
            <person name="Zeng Q."/>
            <person name="Gargeya S."/>
            <person name="Fitzgerald M."/>
            <person name="Abouelleil A."/>
            <person name="Alvarado L."/>
            <person name="Chapman S.B."/>
            <person name="Gainer-Dewar J."/>
            <person name="Goldberg J."/>
            <person name="Griggs A."/>
            <person name="Gujja S."/>
            <person name="Hansen M."/>
            <person name="Howarth C."/>
            <person name="Imamovic A."/>
            <person name="Ireland A."/>
            <person name="Larimer J."/>
            <person name="McCowan C."/>
            <person name="Murphy C."/>
            <person name="Pearson M."/>
            <person name="Poon T.W."/>
            <person name="Priest M."/>
            <person name="Roberts A."/>
            <person name="Saif S."/>
            <person name="Shea T."/>
            <person name="Sykes S."/>
            <person name="Wortman J."/>
            <person name="Nusbaum C."/>
            <person name="Birren B."/>
        </authorList>
    </citation>
    <scope>NUCLEOTIDE SEQUENCE</scope>
    <source>
        <strain evidence="9">54008</strain>
    </source>
</reference>
<dbReference type="GO" id="GO:0000981">
    <property type="term" value="F:DNA-binding transcription factor activity, RNA polymerase II-specific"/>
    <property type="evidence" value="ECO:0007669"/>
    <property type="project" value="InterPro"/>
</dbReference>
<dbReference type="PANTHER" id="PTHR36206:SF16">
    <property type="entry name" value="TRANSCRIPTION FACTOR DOMAIN-CONTAINING PROTEIN-RELATED"/>
    <property type="match status" value="1"/>
</dbReference>
<gene>
    <name evidence="9" type="ORF">FOPG_18751</name>
</gene>
<dbReference type="Pfam" id="PF00172">
    <property type="entry name" value="Zn_clus"/>
    <property type="match status" value="1"/>
</dbReference>
<dbReference type="Gene3D" id="4.10.240.10">
    <property type="entry name" value="Zn(2)-C6 fungal-type DNA-binding domain"/>
    <property type="match status" value="1"/>
</dbReference>
<dbReference type="SUPFAM" id="SSF57701">
    <property type="entry name" value="Zn2/Cys6 DNA-binding domain"/>
    <property type="match status" value="1"/>
</dbReference>
<dbReference type="PROSITE" id="PS50048">
    <property type="entry name" value="ZN2_CY6_FUNGAL_2"/>
    <property type="match status" value="1"/>
</dbReference>
<proteinExistence type="predicted"/>
<keyword evidence="2" id="KW-0862">Zinc</keyword>
<evidence type="ECO:0000256" key="5">
    <source>
        <dbReference type="ARBA" id="ARBA00023163"/>
    </source>
</evidence>
<keyword evidence="3" id="KW-0805">Transcription regulation</keyword>
<name>X0GN00_FUSOX</name>
<evidence type="ECO:0000256" key="1">
    <source>
        <dbReference type="ARBA" id="ARBA00022723"/>
    </source>
</evidence>
<feature type="domain" description="Zn(2)-C6 fungal-type" evidence="8">
    <location>
        <begin position="11"/>
        <end position="39"/>
    </location>
</feature>
<dbReference type="InterPro" id="IPR001138">
    <property type="entry name" value="Zn2Cys6_DnaBD"/>
</dbReference>
<dbReference type="InterPro" id="IPR052360">
    <property type="entry name" value="Transcr_Regulatory_Proteins"/>
</dbReference>
<keyword evidence="4" id="KW-0238">DNA-binding</keyword>
<dbReference type="AlphaFoldDB" id="X0GN00"/>
<sequence length="427" mass="49129">MRQGNKKVKTGCLTCKIRKIKCDETWPICRRCSSTGRKCDGYKHRHVPRESSNPRVLLPTPVSSPSTQSLLPMDERRALNYFHRVISPRLSSARDSYFWTHLVMQVSESEAVVKHTILAVSSLYEAVEAQKAAPYAKTFALQNYTAAIQPLKSIHSEPLVLLVCILFICVEYLQSNNKIALQHCQHGLAIMDKCSNLWARQYLLPIFSRITAVPMLFGPEDVETERMPALSYTIPSKFYCIEDAQYMMDDIFNRMVRLCFLKQRGVPSDTSEEQNIIASQLQTWQTLFEKLEVDPTSLLYQDQEASLFLRVELCRIELSADYRIDKNIDTFRRTLQLATPSSQDSPLRMPQSTFELAYTPMLFFVTMRCPDLEIRLTALRLMKQLRSPKEGLCENLEMLTTSRQIIQEEHGVRLDCLDNCEAPAFET</sequence>
<protein>
    <recommendedName>
        <fullName evidence="8">Zn(2)-C6 fungal-type domain-containing protein</fullName>
    </recommendedName>
</protein>
<keyword evidence="1" id="KW-0479">Metal-binding</keyword>
<dbReference type="OrthoDB" id="3145928at2759"/>
<evidence type="ECO:0000313" key="9">
    <source>
        <dbReference type="EMBL" id="EXL65007.1"/>
    </source>
</evidence>
<dbReference type="SMART" id="SM00066">
    <property type="entry name" value="GAL4"/>
    <property type="match status" value="1"/>
</dbReference>
<dbReference type="GO" id="GO:0008270">
    <property type="term" value="F:zinc ion binding"/>
    <property type="evidence" value="ECO:0007669"/>
    <property type="project" value="InterPro"/>
</dbReference>